<dbReference type="Pfam" id="PF00293">
    <property type="entry name" value="NUDIX"/>
    <property type="match status" value="1"/>
</dbReference>
<dbReference type="InterPro" id="IPR000086">
    <property type="entry name" value="NUDIX_hydrolase_dom"/>
</dbReference>
<dbReference type="EMBL" id="MPKA01000106">
    <property type="protein sequence ID" value="OLU44499.1"/>
    <property type="molecule type" value="Genomic_DNA"/>
</dbReference>
<evidence type="ECO:0000259" key="3">
    <source>
        <dbReference type="PROSITE" id="PS51462"/>
    </source>
</evidence>
<dbReference type="InterPro" id="IPR015797">
    <property type="entry name" value="NUDIX_hydrolase-like_dom_sf"/>
</dbReference>
<dbReference type="GO" id="GO:0019693">
    <property type="term" value="P:ribose phosphate metabolic process"/>
    <property type="evidence" value="ECO:0007669"/>
    <property type="project" value="TreeGrafter"/>
</dbReference>
<proteinExistence type="predicted"/>
<dbReference type="OrthoDB" id="9806150at2"/>
<dbReference type="Proteomes" id="UP000186705">
    <property type="component" value="Unassembled WGS sequence"/>
</dbReference>
<dbReference type="CDD" id="cd03424">
    <property type="entry name" value="NUDIX_ADPRase_Nudt5_UGPPase_Nudt14"/>
    <property type="match status" value="1"/>
</dbReference>
<dbReference type="RefSeq" id="WP_076342196.1">
    <property type="nucleotide sequence ID" value="NZ_CAJTMI010000002.1"/>
</dbReference>
<dbReference type="SUPFAM" id="SSF55811">
    <property type="entry name" value="Nudix"/>
    <property type="match status" value="1"/>
</dbReference>
<dbReference type="PANTHER" id="PTHR11839">
    <property type="entry name" value="UDP/ADP-SUGAR PYROPHOSPHATASE"/>
    <property type="match status" value="1"/>
</dbReference>
<name>A0A1U7NK89_9FIRM</name>
<reference evidence="4 5" key="1">
    <citation type="submission" date="2016-11" db="EMBL/GenBank/DDBJ databases">
        <title>Description of two novel members of the family Erysipelotrichaceae: Ileibacterium lipovorans gen. nov., sp. nov. and Dubosiella newyorkensis, gen. nov., sp. nov.</title>
        <authorList>
            <person name="Cox L.M."/>
            <person name="Sohn J."/>
            <person name="Tyrrell K.L."/>
            <person name="Citron D.M."/>
            <person name="Lawson P.A."/>
            <person name="Patel N.B."/>
            <person name="Iizumi T."/>
            <person name="Perez-Perez G.I."/>
            <person name="Goldstein E.J."/>
            <person name="Blaser M.J."/>
        </authorList>
    </citation>
    <scope>NUCLEOTIDE SEQUENCE [LARGE SCALE GENOMIC DNA]</scope>
    <source>
        <strain evidence="4 5">NYU-BL-A4</strain>
    </source>
</reference>
<sequence length="171" mass="19613">MTEKVIYEGPIFTLVKEDVTIKNKVYQRDIIHHPGGVGILCMIDHKILLVKQVRQAIDLETIEIPAGKLEYGEDPLECGMRELNEETGYACSSMRLIQSFYTTPGFCDEKLWIYEAIDPIEAKEHLPQDEDEDLHSFWLPLEEAYSKVLNQEITDAKTIIAILYAVAARRE</sequence>
<dbReference type="GeneID" id="78276365"/>
<dbReference type="STRING" id="1862672.BO225_10485"/>
<dbReference type="GO" id="GO:0016787">
    <property type="term" value="F:hydrolase activity"/>
    <property type="evidence" value="ECO:0007669"/>
    <property type="project" value="UniProtKB-KW"/>
</dbReference>
<evidence type="ECO:0000313" key="4">
    <source>
        <dbReference type="EMBL" id="OLU44499.1"/>
    </source>
</evidence>
<dbReference type="Gene3D" id="3.90.79.10">
    <property type="entry name" value="Nucleoside Triphosphate Pyrophosphohydrolase"/>
    <property type="match status" value="1"/>
</dbReference>
<dbReference type="FunFam" id="3.90.79.10:FF:000024">
    <property type="entry name" value="ADP-ribose pyrophosphatase"/>
    <property type="match status" value="1"/>
</dbReference>
<keyword evidence="5" id="KW-1185">Reference proteome</keyword>
<evidence type="ECO:0000313" key="5">
    <source>
        <dbReference type="Proteomes" id="UP000186705"/>
    </source>
</evidence>
<accession>A0A1U7NK89</accession>
<evidence type="ECO:0000256" key="2">
    <source>
        <dbReference type="ARBA" id="ARBA00022801"/>
    </source>
</evidence>
<dbReference type="PROSITE" id="PS51462">
    <property type="entry name" value="NUDIX"/>
    <property type="match status" value="1"/>
</dbReference>
<dbReference type="AlphaFoldDB" id="A0A1U7NK89"/>
<dbReference type="GO" id="GO:0005829">
    <property type="term" value="C:cytosol"/>
    <property type="evidence" value="ECO:0007669"/>
    <property type="project" value="TreeGrafter"/>
</dbReference>
<evidence type="ECO:0000256" key="1">
    <source>
        <dbReference type="ARBA" id="ARBA00001946"/>
    </source>
</evidence>
<comment type="caution">
    <text evidence="4">The sequence shown here is derived from an EMBL/GenBank/DDBJ whole genome shotgun (WGS) entry which is preliminary data.</text>
</comment>
<protein>
    <submittedName>
        <fullName evidence="4">NUDIX hydrolase</fullName>
    </submittedName>
</protein>
<keyword evidence="2 4" id="KW-0378">Hydrolase</keyword>
<comment type="cofactor">
    <cofactor evidence="1">
        <name>Mg(2+)</name>
        <dbReference type="ChEBI" id="CHEBI:18420"/>
    </cofactor>
</comment>
<dbReference type="PANTHER" id="PTHR11839:SF18">
    <property type="entry name" value="NUDIX HYDROLASE DOMAIN-CONTAINING PROTEIN"/>
    <property type="match status" value="1"/>
</dbReference>
<organism evidence="4 5">
    <name type="scientific">Dubosiella newyorkensis</name>
    <dbReference type="NCBI Taxonomy" id="1862672"/>
    <lineage>
        <taxon>Bacteria</taxon>
        <taxon>Bacillati</taxon>
        <taxon>Bacillota</taxon>
        <taxon>Erysipelotrichia</taxon>
        <taxon>Erysipelotrichales</taxon>
        <taxon>Erysipelotrichaceae</taxon>
        <taxon>Dubosiella</taxon>
    </lineage>
</organism>
<gene>
    <name evidence="4" type="ORF">BO225_10485</name>
</gene>
<dbReference type="GO" id="GO:0006753">
    <property type="term" value="P:nucleoside phosphate metabolic process"/>
    <property type="evidence" value="ECO:0007669"/>
    <property type="project" value="TreeGrafter"/>
</dbReference>
<feature type="domain" description="Nudix hydrolase" evidence="3">
    <location>
        <begin position="30"/>
        <end position="163"/>
    </location>
</feature>